<evidence type="ECO:0008006" key="3">
    <source>
        <dbReference type="Google" id="ProtNLM"/>
    </source>
</evidence>
<dbReference type="RefSeq" id="WP_054358667.1">
    <property type="nucleotide sequence ID" value="NZ_LJYW01000001.1"/>
</dbReference>
<dbReference type="InterPro" id="IPR021409">
    <property type="entry name" value="DUF3047"/>
</dbReference>
<reference evidence="1 2" key="2">
    <citation type="submission" date="2015-10" db="EMBL/GenBank/DDBJ databases">
        <title>Draft Genome Sequence of Prosthecomicrobium hirschii ATCC 27832.</title>
        <authorList>
            <person name="Daniel J."/>
            <person name="Givan S.A."/>
            <person name="Brun Y.V."/>
            <person name="Brown P.J."/>
        </authorList>
    </citation>
    <scope>NUCLEOTIDE SEQUENCE [LARGE SCALE GENOMIC DNA]</scope>
    <source>
        <strain evidence="1 2">16</strain>
    </source>
</reference>
<dbReference type="EMBL" id="LJYW01000001">
    <property type="protein sequence ID" value="KPL52504.1"/>
    <property type="molecule type" value="Genomic_DNA"/>
</dbReference>
<gene>
    <name evidence="1" type="ORF">ABB55_09950</name>
</gene>
<dbReference type="AlphaFoldDB" id="A0A0P6WCR1"/>
<comment type="caution">
    <text evidence="1">The sequence shown here is derived from an EMBL/GenBank/DDBJ whole genome shotgun (WGS) entry which is preliminary data.</text>
</comment>
<keyword evidence="2" id="KW-1185">Reference proteome</keyword>
<dbReference type="Proteomes" id="UP000048984">
    <property type="component" value="Unassembled WGS sequence"/>
</dbReference>
<proteinExistence type="predicted"/>
<evidence type="ECO:0000313" key="1">
    <source>
        <dbReference type="EMBL" id="KPL52504.1"/>
    </source>
</evidence>
<name>A0A0P6WCR1_9HYPH</name>
<dbReference type="InterPro" id="IPR006311">
    <property type="entry name" value="TAT_signal"/>
</dbReference>
<evidence type="ECO:0000313" key="2">
    <source>
        <dbReference type="Proteomes" id="UP000048984"/>
    </source>
</evidence>
<protein>
    <recommendedName>
        <fullName evidence="3">DUF3047 domain-containing protein</fullName>
    </recommendedName>
</protein>
<organism evidence="1 2">
    <name type="scientific">Prosthecodimorpha hirschii</name>
    <dbReference type="NCBI Taxonomy" id="665126"/>
    <lineage>
        <taxon>Bacteria</taxon>
        <taxon>Pseudomonadati</taxon>
        <taxon>Pseudomonadota</taxon>
        <taxon>Alphaproteobacteria</taxon>
        <taxon>Hyphomicrobiales</taxon>
        <taxon>Ancalomicrobiaceae</taxon>
        <taxon>Prosthecodimorpha</taxon>
    </lineage>
</organism>
<dbReference type="Pfam" id="PF11249">
    <property type="entry name" value="DUF3047"/>
    <property type="match status" value="1"/>
</dbReference>
<dbReference type="PROSITE" id="PS51318">
    <property type="entry name" value="TAT"/>
    <property type="match status" value="1"/>
</dbReference>
<reference evidence="1 2" key="1">
    <citation type="submission" date="2015-09" db="EMBL/GenBank/DDBJ databases">
        <authorList>
            <person name="Jackson K.R."/>
            <person name="Lunt B.L."/>
            <person name="Fisher J.N.B."/>
            <person name="Gardner A.V."/>
            <person name="Bailey M.E."/>
            <person name="Deus L.M."/>
            <person name="Earl A.S."/>
            <person name="Gibby P.D."/>
            <person name="Hartmann K.A."/>
            <person name="Liu J.E."/>
            <person name="Manci A.M."/>
            <person name="Nielsen D.A."/>
            <person name="Solomon M.B."/>
            <person name="Breakwell D.P."/>
            <person name="Burnett S.H."/>
            <person name="Grose J.H."/>
        </authorList>
    </citation>
    <scope>NUCLEOTIDE SEQUENCE [LARGE SCALE GENOMIC DNA]</scope>
    <source>
        <strain evidence="1 2">16</strain>
    </source>
</reference>
<accession>A0A0P6WCR1</accession>
<sequence>MCLNCMNGSFWSWPIDAAGLSRRGLLRAGALGVALPLFAATVGRASETPASAVGDFAAAVEDLVARAHSSELAAHRVFAIDGRDLPWMDLGFTAHKGQQVTFLVTGRLWVARPFDLWFPAGLVFHARSRGRAPIHSPGLDTGTMTAMYDGPVEVARSAGEFADDSGRLWTPEAAYRGQEVRIDGVALVWNGDAIAGLESLLRHGDVGGLVAAEIARLKRGRRLPDGWQDRLGFGAGAESFERTAEGEIACDCTGRASIIERPLSAAFAAHPKLSWRWRMDVLPSAVAEDQAPFHDYLSIGVKFEDGQDLTYLWSAALPAGKVFRCPLPGWSAIETHMVLETGTGAAGWRSFERDLAADYAEHIGGTARGISHVWLLAITPFQRRRGACRYADIRLVTTDGTDVRL</sequence>